<dbReference type="RefSeq" id="WP_155201192.1">
    <property type="nucleotide sequence ID" value="NZ_WMZL01000006.1"/>
</dbReference>
<comment type="caution">
    <text evidence="3">The sequence shown here is derived from an EMBL/GenBank/DDBJ whole genome shotgun (WGS) entry which is preliminary data.</text>
</comment>
<proteinExistence type="predicted"/>
<dbReference type="Gene3D" id="1.10.10.10">
    <property type="entry name" value="Winged helix-like DNA-binding domain superfamily/Winged helix DNA-binding domain"/>
    <property type="match status" value="1"/>
</dbReference>
<name>A0A6I3QMX4_9FIRM</name>
<keyword evidence="2" id="KW-0804">Transcription</keyword>
<dbReference type="AlphaFoldDB" id="A0A6I3QMX4"/>
<dbReference type="InterPro" id="IPR036388">
    <property type="entry name" value="WH-like_DNA-bd_sf"/>
</dbReference>
<organism evidence="3 4">
    <name type="scientific">Ruthenibacterium lactatiformans</name>
    <dbReference type="NCBI Taxonomy" id="1550024"/>
    <lineage>
        <taxon>Bacteria</taxon>
        <taxon>Bacillati</taxon>
        <taxon>Bacillota</taxon>
        <taxon>Clostridia</taxon>
        <taxon>Eubacteriales</taxon>
        <taxon>Oscillospiraceae</taxon>
        <taxon>Ruthenibacterium</taxon>
    </lineage>
</organism>
<protein>
    <submittedName>
        <fullName evidence="3">DeoR family transcriptional regulator</fullName>
    </submittedName>
</protein>
<gene>
    <name evidence="3" type="ORF">GMD52_04885</name>
</gene>
<evidence type="ECO:0000313" key="4">
    <source>
        <dbReference type="Proteomes" id="UP000449193"/>
    </source>
</evidence>
<evidence type="ECO:0000313" key="3">
    <source>
        <dbReference type="EMBL" id="MTS50876.1"/>
    </source>
</evidence>
<dbReference type="SUPFAM" id="SSF46785">
    <property type="entry name" value="Winged helix' DNA-binding domain"/>
    <property type="match status" value="1"/>
</dbReference>
<evidence type="ECO:0000256" key="2">
    <source>
        <dbReference type="ARBA" id="ARBA00023163"/>
    </source>
</evidence>
<dbReference type="EMBL" id="WMZR01000005">
    <property type="protein sequence ID" value="MTS50876.1"/>
    <property type="molecule type" value="Genomic_DNA"/>
</dbReference>
<dbReference type="GO" id="GO:0003700">
    <property type="term" value="F:DNA-binding transcription factor activity"/>
    <property type="evidence" value="ECO:0007669"/>
    <property type="project" value="InterPro"/>
</dbReference>
<reference evidence="3 4" key="1">
    <citation type="journal article" date="2019" name="Nat. Med.">
        <title>A library of human gut bacterial isolates paired with longitudinal multiomics data enables mechanistic microbiome research.</title>
        <authorList>
            <person name="Poyet M."/>
            <person name="Groussin M."/>
            <person name="Gibbons S.M."/>
            <person name="Avila-Pacheco J."/>
            <person name="Jiang X."/>
            <person name="Kearney S.M."/>
            <person name="Perrotta A.R."/>
            <person name="Berdy B."/>
            <person name="Zhao S."/>
            <person name="Lieberman T.D."/>
            <person name="Swanson P.K."/>
            <person name="Smith M."/>
            <person name="Roesemann S."/>
            <person name="Alexander J.E."/>
            <person name="Rich S.A."/>
            <person name="Livny J."/>
            <person name="Vlamakis H."/>
            <person name="Clish C."/>
            <person name="Bullock K."/>
            <person name="Deik A."/>
            <person name="Scott J."/>
            <person name="Pierce K.A."/>
            <person name="Xavier R.J."/>
            <person name="Alm E.J."/>
        </authorList>
    </citation>
    <scope>NUCLEOTIDE SEQUENCE [LARGE SCALE GENOMIC DNA]</scope>
    <source>
        <strain evidence="3 4">BIOML-A7</strain>
    </source>
</reference>
<dbReference type="Pfam" id="PF08220">
    <property type="entry name" value="HTH_DeoR"/>
    <property type="match status" value="1"/>
</dbReference>
<accession>A0A6I3QMX4</accession>
<dbReference type="PROSITE" id="PS51000">
    <property type="entry name" value="HTH_DEOR_2"/>
    <property type="match status" value="1"/>
</dbReference>
<keyword evidence="1" id="KW-0805">Transcription regulation</keyword>
<dbReference type="Proteomes" id="UP000449193">
    <property type="component" value="Unassembled WGS sequence"/>
</dbReference>
<evidence type="ECO:0000256" key="1">
    <source>
        <dbReference type="ARBA" id="ARBA00023015"/>
    </source>
</evidence>
<sequence>MIRLQQRRKEEPALGPSERRRKIIEIISLRRYDTMSNLACEFGVSWHTIFRDIQVLAGEYPLIVTRGNGGGISLPKGYYVSHRYLSPKQERAIRRNLDAVDMEDRATFESILTEFVCKKHLDNRNT</sequence>
<dbReference type="InterPro" id="IPR036390">
    <property type="entry name" value="WH_DNA-bd_sf"/>
</dbReference>
<dbReference type="InterPro" id="IPR001034">
    <property type="entry name" value="DeoR_HTH"/>
</dbReference>